<dbReference type="InterPro" id="IPR011009">
    <property type="entry name" value="Kinase-like_dom_sf"/>
</dbReference>
<reference evidence="4" key="1">
    <citation type="submission" date="2024-07" db="EMBL/GenBank/DDBJ databases">
        <title>Two chromosome-level genome assemblies of Korean endemic species Abeliophyllum distichum and Forsythia ovata (Oleaceae).</title>
        <authorList>
            <person name="Jang H."/>
        </authorList>
    </citation>
    <scope>NUCLEOTIDE SEQUENCE [LARGE SCALE GENOMIC DNA]</scope>
</reference>
<evidence type="ECO:0000256" key="1">
    <source>
        <dbReference type="ARBA" id="ARBA00008874"/>
    </source>
</evidence>
<dbReference type="Proteomes" id="UP001604277">
    <property type="component" value="Unassembled WGS sequence"/>
</dbReference>
<sequence length="129" mass="14338">MSMGSFESIVSASSCDLSKLCIATVLQKVLTAFCFLHNKGHGHGVIKPSNIILDSKENVQLSDFGILAFLLKSDYGVMLNCSPYWLAPEINHSPNQYPFNSMAVDIWAVGFTALNSRTGDHRFLFYYHS</sequence>
<comment type="similarity">
    <text evidence="1">Belongs to the protein kinase superfamily. STE Ser/Thr protein kinase family. STE20 subfamily.</text>
</comment>
<dbReference type="Pfam" id="PF00069">
    <property type="entry name" value="Pkinase"/>
    <property type="match status" value="1"/>
</dbReference>
<keyword evidence="3" id="KW-0418">Kinase</keyword>
<dbReference type="PROSITE" id="PS50011">
    <property type="entry name" value="PROTEIN_KINASE_DOM"/>
    <property type="match status" value="1"/>
</dbReference>
<dbReference type="PANTHER" id="PTHR48014:SF7">
    <property type="entry name" value="SERINE_THREONINE-PROTEIN KINASE BLUS1"/>
    <property type="match status" value="1"/>
</dbReference>
<dbReference type="GO" id="GO:0016301">
    <property type="term" value="F:kinase activity"/>
    <property type="evidence" value="ECO:0007669"/>
    <property type="project" value="UniProtKB-KW"/>
</dbReference>
<dbReference type="AlphaFoldDB" id="A0ABD1WMT4"/>
<dbReference type="Gene3D" id="1.10.510.10">
    <property type="entry name" value="Transferase(Phosphotransferase) domain 1"/>
    <property type="match status" value="1"/>
</dbReference>
<keyword evidence="4" id="KW-1185">Reference proteome</keyword>
<comment type="caution">
    <text evidence="3">The sequence shown here is derived from an EMBL/GenBank/DDBJ whole genome shotgun (WGS) entry which is preliminary data.</text>
</comment>
<dbReference type="EMBL" id="JBFOLJ010000003">
    <property type="protein sequence ID" value="KAL2551011.1"/>
    <property type="molecule type" value="Genomic_DNA"/>
</dbReference>
<name>A0ABD1WMT4_9LAMI</name>
<accession>A0ABD1WMT4</accession>
<keyword evidence="3" id="KW-0808">Transferase</keyword>
<dbReference type="InterPro" id="IPR000719">
    <property type="entry name" value="Prot_kinase_dom"/>
</dbReference>
<dbReference type="SUPFAM" id="SSF56112">
    <property type="entry name" value="Protein kinase-like (PK-like)"/>
    <property type="match status" value="1"/>
</dbReference>
<evidence type="ECO:0000313" key="3">
    <source>
        <dbReference type="EMBL" id="KAL2551011.1"/>
    </source>
</evidence>
<dbReference type="PANTHER" id="PTHR48014">
    <property type="entry name" value="SERINE/THREONINE-PROTEIN KINASE FRAY2"/>
    <property type="match status" value="1"/>
</dbReference>
<organism evidence="3 4">
    <name type="scientific">Forsythia ovata</name>
    <dbReference type="NCBI Taxonomy" id="205694"/>
    <lineage>
        <taxon>Eukaryota</taxon>
        <taxon>Viridiplantae</taxon>
        <taxon>Streptophyta</taxon>
        <taxon>Embryophyta</taxon>
        <taxon>Tracheophyta</taxon>
        <taxon>Spermatophyta</taxon>
        <taxon>Magnoliopsida</taxon>
        <taxon>eudicotyledons</taxon>
        <taxon>Gunneridae</taxon>
        <taxon>Pentapetalae</taxon>
        <taxon>asterids</taxon>
        <taxon>lamiids</taxon>
        <taxon>Lamiales</taxon>
        <taxon>Oleaceae</taxon>
        <taxon>Forsythieae</taxon>
        <taxon>Forsythia</taxon>
    </lineage>
</organism>
<proteinExistence type="inferred from homology"/>
<evidence type="ECO:0000259" key="2">
    <source>
        <dbReference type="PROSITE" id="PS50011"/>
    </source>
</evidence>
<evidence type="ECO:0000313" key="4">
    <source>
        <dbReference type="Proteomes" id="UP001604277"/>
    </source>
</evidence>
<gene>
    <name evidence="3" type="ORF">Fot_12541</name>
</gene>
<dbReference type="InterPro" id="IPR047173">
    <property type="entry name" value="STRAD_A/B-like"/>
</dbReference>
<feature type="domain" description="Protein kinase" evidence="2">
    <location>
        <begin position="1"/>
        <end position="129"/>
    </location>
</feature>
<protein>
    <submittedName>
        <fullName evidence="3">Serine/threonine-protein kinase BLUS1</fullName>
    </submittedName>
</protein>